<organism evidence="1">
    <name type="scientific">Streptomyces caniferus</name>
    <dbReference type="NCBI Taxonomy" id="285557"/>
    <lineage>
        <taxon>Bacteria</taxon>
        <taxon>Bacillati</taxon>
        <taxon>Actinomycetota</taxon>
        <taxon>Actinomycetes</taxon>
        <taxon>Kitasatosporales</taxon>
        <taxon>Streptomycetaceae</taxon>
        <taxon>Streptomyces</taxon>
    </lineage>
</organism>
<name>A0A493R199_9ACTN</name>
<reference evidence="1" key="1">
    <citation type="journal article" date="2019" name="Org. Biomol. Chem.">
        <title>Structure elucidation and biosynthetic gene cluster analysis of caniferolides A-D, new bioactive glycosylated 36-membered polyol macrolides from the marine-derived Streptomyces caniferus CA-271066.</title>
        <authorList>
            <person name="Perez-Victoria I."/>
            <person name="Oves-Costales D."/>
            <person name="Lacret R."/>
            <person name="Martin J."/>
            <person name="Sanchez-Hidalgo M."/>
            <person name="Diaz C."/>
            <person name="Cautain B."/>
            <person name="Vicente F."/>
            <person name="Genilloud O."/>
            <person name="Reyes F."/>
        </authorList>
    </citation>
    <scope>NUCLEOTIDE SEQUENCE</scope>
    <source>
        <strain evidence="1">CA-271066</strain>
    </source>
</reference>
<sequence length="70" mass="7761">MERCRTRPIAHVAAEAGVSRACLSKWKNRARAIAVWNVHYNYHRPHTAAGNCPPAARLHVSVINLMASNS</sequence>
<dbReference type="EMBL" id="MK303577">
    <property type="protein sequence ID" value="QBF51782.1"/>
    <property type="molecule type" value="Genomic_DNA"/>
</dbReference>
<gene>
    <name evidence="1" type="primary">scaB</name>
</gene>
<proteinExistence type="predicted"/>
<evidence type="ECO:0000313" key="1">
    <source>
        <dbReference type="EMBL" id="QBF51782.1"/>
    </source>
</evidence>
<dbReference type="AlphaFoldDB" id="A0A493R199"/>
<accession>A0A493R199</accession>
<protein>
    <submittedName>
        <fullName evidence="1">Truncated IS481 family transposase</fullName>
    </submittedName>
</protein>